<dbReference type="InterPro" id="IPR009267">
    <property type="entry name" value="NTP_transf_6"/>
</dbReference>
<dbReference type="STRING" id="29435.SAMN05216588_11689"/>
<name>A0A1G8KD85_9GAMM</name>
<dbReference type="PANTHER" id="PTHR39166">
    <property type="entry name" value="BLL1166 PROTEIN"/>
    <property type="match status" value="1"/>
</dbReference>
<dbReference type="AlphaFoldDB" id="A0A1G8KD85"/>
<dbReference type="PANTHER" id="PTHR39166:SF1">
    <property type="entry name" value="BLL1166 PROTEIN"/>
    <property type="match status" value="1"/>
</dbReference>
<proteinExistence type="predicted"/>
<evidence type="ECO:0008006" key="4">
    <source>
        <dbReference type="Google" id="ProtNLM"/>
    </source>
</evidence>
<gene>
    <name evidence="2" type="ORF">SAMN05216588_11689</name>
</gene>
<organism evidence="2 3">
    <name type="scientific">Phytopseudomonas flavescens</name>
    <dbReference type="NCBI Taxonomy" id="29435"/>
    <lineage>
        <taxon>Bacteria</taxon>
        <taxon>Pseudomonadati</taxon>
        <taxon>Pseudomonadota</taxon>
        <taxon>Gammaproteobacteria</taxon>
        <taxon>Pseudomonadales</taxon>
        <taxon>Pseudomonadaceae</taxon>
        <taxon>Phytopseudomonas</taxon>
    </lineage>
</organism>
<dbReference type="Pfam" id="PF06042">
    <property type="entry name" value="NTP_transf_6"/>
    <property type="match status" value="1"/>
</dbReference>
<reference evidence="2 3" key="1">
    <citation type="submission" date="2016-10" db="EMBL/GenBank/DDBJ databases">
        <authorList>
            <person name="de Groot N.N."/>
        </authorList>
    </citation>
    <scope>NUCLEOTIDE SEQUENCE [LARGE SCALE GENOMIC DNA]</scope>
    <source>
        <strain evidence="2 3">LMG 18387</strain>
    </source>
</reference>
<evidence type="ECO:0000256" key="1">
    <source>
        <dbReference type="SAM" id="MobiDB-lite"/>
    </source>
</evidence>
<dbReference type="Proteomes" id="UP000198606">
    <property type="component" value="Unassembled WGS sequence"/>
</dbReference>
<protein>
    <recommendedName>
        <fullName evidence="4">Nucleotidyltransferase</fullName>
    </recommendedName>
</protein>
<sequence length="228" mass="26035">MQHNHSACGASRPSRPAGQQKQARLEQQLEAIVRQSSWFMEALRGARQLELNDWCIGAGAVRNLVWDHLHGHPEPSYLADVDLAYFEPLQLSAARDAELQAKLSILAPRFPWEVTNQAAVHLWFESCFGHAVEPLQSLCEAVASWPEFATSVAVSLDAEDGLHIIAPHGLDDLFDMRVQCNPARVSEQIYRQRVEQKRYRERWPLVSVVLDDFEFVQRAKERDKERGR</sequence>
<evidence type="ECO:0000313" key="3">
    <source>
        <dbReference type="Proteomes" id="UP000198606"/>
    </source>
</evidence>
<accession>A0A1G8KD85</accession>
<evidence type="ECO:0000313" key="2">
    <source>
        <dbReference type="EMBL" id="SDI41391.1"/>
    </source>
</evidence>
<feature type="region of interest" description="Disordered" evidence="1">
    <location>
        <begin position="1"/>
        <end position="24"/>
    </location>
</feature>
<dbReference type="EMBL" id="FNDG01000016">
    <property type="protein sequence ID" value="SDI41391.1"/>
    <property type="molecule type" value="Genomic_DNA"/>
</dbReference>
<dbReference type="RefSeq" id="WP_208601356.1">
    <property type="nucleotide sequence ID" value="NZ_FNDG01000016.1"/>
</dbReference>